<dbReference type="AlphaFoldDB" id="A0A4Q7ESF8"/>
<protein>
    <submittedName>
        <fullName evidence="2">SAM-dependent methyltransferase</fullName>
    </submittedName>
</protein>
<gene>
    <name evidence="2" type="ORF">C3B51_00705</name>
</gene>
<feature type="domain" description="Methyltransferase" evidence="1">
    <location>
        <begin position="39"/>
        <end position="152"/>
    </location>
</feature>
<dbReference type="SUPFAM" id="SSF53335">
    <property type="entry name" value="S-adenosyl-L-methionine-dependent methyltransferases"/>
    <property type="match status" value="1"/>
</dbReference>
<evidence type="ECO:0000259" key="1">
    <source>
        <dbReference type="Pfam" id="PF13847"/>
    </source>
</evidence>
<dbReference type="EMBL" id="PPUZ01000002">
    <property type="protein sequence ID" value="RZM85203.1"/>
    <property type="molecule type" value="Genomic_DNA"/>
</dbReference>
<name>A0A4Q7ESF8_9GAMM</name>
<proteinExistence type="predicted"/>
<dbReference type="PANTHER" id="PTHR43861">
    <property type="entry name" value="TRANS-ACONITATE 2-METHYLTRANSFERASE-RELATED"/>
    <property type="match status" value="1"/>
</dbReference>
<dbReference type="GO" id="GO:0008168">
    <property type="term" value="F:methyltransferase activity"/>
    <property type="evidence" value="ECO:0007669"/>
    <property type="project" value="UniProtKB-KW"/>
</dbReference>
<evidence type="ECO:0000313" key="3">
    <source>
        <dbReference type="Proteomes" id="UP000292345"/>
    </source>
</evidence>
<dbReference type="Gene3D" id="3.40.50.150">
    <property type="entry name" value="Vaccinia Virus protein VP39"/>
    <property type="match status" value="1"/>
</dbReference>
<dbReference type="GO" id="GO:0032259">
    <property type="term" value="P:methylation"/>
    <property type="evidence" value="ECO:0007669"/>
    <property type="project" value="UniProtKB-KW"/>
</dbReference>
<keyword evidence="2" id="KW-0489">Methyltransferase</keyword>
<keyword evidence="2" id="KW-0808">Transferase</keyword>
<dbReference type="InterPro" id="IPR029063">
    <property type="entry name" value="SAM-dependent_MTases_sf"/>
</dbReference>
<evidence type="ECO:0000313" key="2">
    <source>
        <dbReference type="EMBL" id="RZM85203.1"/>
    </source>
</evidence>
<dbReference type="RefSeq" id="WP_130243845.1">
    <property type="nucleotide sequence ID" value="NZ_PPUZ01000002.1"/>
</dbReference>
<dbReference type="Proteomes" id="UP000292345">
    <property type="component" value="Unassembled WGS sequence"/>
</dbReference>
<comment type="caution">
    <text evidence="2">The sequence shown here is derived from an EMBL/GenBank/DDBJ whole genome shotgun (WGS) entry which is preliminary data.</text>
</comment>
<dbReference type="InterPro" id="IPR025714">
    <property type="entry name" value="Methyltranfer_dom"/>
</dbReference>
<reference evidence="2 3" key="1">
    <citation type="submission" date="2018-01" db="EMBL/GenBank/DDBJ databases">
        <title>Co-occurrence of chitin degradation, pigmentation and bioactivity in marine Pseudoalteromonas.</title>
        <authorList>
            <person name="Paulsen S."/>
            <person name="Gram L."/>
            <person name="Machado H."/>
        </authorList>
    </citation>
    <scope>NUCLEOTIDE SEQUENCE [LARGE SCALE GENOMIC DNA]</scope>
    <source>
        <strain evidence="2 3">S1946</strain>
    </source>
</reference>
<sequence length="187" mass="20789">MDKQINSRVCPVEKAQSLDTWYRRWLQNPYKVAQPYVSQGMKVVDFGCGPGYFTLDIARLAGDSGQVFAMDIQQGMLDIVAAKTASADINNLQCVLCSDSAWSALPPIDLIWAFYVVHEVPDPTKLIEQFDRVLKPGGGILIAEPAIFGLSASHFKATVTQFIAMNYVVKPVRGLFMAKTYFFEKQA</sequence>
<dbReference type="CDD" id="cd02440">
    <property type="entry name" value="AdoMet_MTases"/>
    <property type="match status" value="1"/>
</dbReference>
<accession>A0A4Q7ESF8</accession>
<organism evidence="2 3">
    <name type="scientific">Pseudoalteromonas rubra</name>
    <dbReference type="NCBI Taxonomy" id="43658"/>
    <lineage>
        <taxon>Bacteria</taxon>
        <taxon>Pseudomonadati</taxon>
        <taxon>Pseudomonadota</taxon>
        <taxon>Gammaproteobacteria</taxon>
        <taxon>Alteromonadales</taxon>
        <taxon>Pseudoalteromonadaceae</taxon>
        <taxon>Pseudoalteromonas</taxon>
    </lineage>
</organism>
<dbReference type="Pfam" id="PF13847">
    <property type="entry name" value="Methyltransf_31"/>
    <property type="match status" value="1"/>
</dbReference>